<evidence type="ECO:0000256" key="8">
    <source>
        <dbReference type="PIRSR" id="PIRSR601211-2"/>
    </source>
</evidence>
<dbReference type="Pfam" id="PF00068">
    <property type="entry name" value="Phospholip_A2_1"/>
    <property type="match status" value="1"/>
</dbReference>
<keyword evidence="3 11" id="KW-0964">Secreted</keyword>
<accession>A0AAV0AAL9</accession>
<keyword evidence="14" id="KW-1185">Reference proteome</keyword>
<dbReference type="EC" id="3.1.1.4" evidence="11"/>
<evidence type="ECO:0000256" key="4">
    <source>
        <dbReference type="ARBA" id="ARBA00022837"/>
    </source>
</evidence>
<comment type="catalytic activity">
    <reaction evidence="7">
        <text>1-hexadecanoyl-2-(9Z,12Z-octadecadienoyl)-sn-glycero-3-phosphoethanolamine + H2O = 1-hexadecanoyl-sn-glycero-3-phosphoethanolamine + (9Z,12Z)-octadecadienoate + H(+)</text>
        <dbReference type="Rhea" id="RHEA:40815"/>
        <dbReference type="ChEBI" id="CHEBI:15377"/>
        <dbReference type="ChEBI" id="CHEBI:15378"/>
        <dbReference type="ChEBI" id="CHEBI:30245"/>
        <dbReference type="ChEBI" id="CHEBI:73004"/>
        <dbReference type="ChEBI" id="CHEBI:73008"/>
    </reaction>
    <physiologicalReaction direction="left-to-right" evidence="7">
        <dbReference type="Rhea" id="RHEA:40816"/>
    </physiologicalReaction>
</comment>
<dbReference type="SUPFAM" id="SSF48619">
    <property type="entry name" value="Phospholipase A2, PLA2"/>
    <property type="match status" value="1"/>
</dbReference>
<gene>
    <name evidence="13" type="primary">Pla2g2d</name>
    <name evidence="13" type="ORF">PHOROB_LOCUS17143</name>
</gene>
<dbReference type="GO" id="GO:0005543">
    <property type="term" value="F:phospholipid binding"/>
    <property type="evidence" value="ECO:0007669"/>
    <property type="project" value="TreeGrafter"/>
</dbReference>
<feature type="disulfide bond" evidence="9">
    <location>
        <begin position="36"/>
        <end position="91"/>
    </location>
</feature>
<evidence type="ECO:0000256" key="7">
    <source>
        <dbReference type="ARBA" id="ARBA00049039"/>
    </source>
</evidence>
<feature type="disulfide bond" evidence="9">
    <location>
        <begin position="19"/>
        <end position="111"/>
    </location>
</feature>
<feature type="binding site" evidence="8">
    <location>
        <position position="24"/>
    </location>
    <ligand>
        <name>Ca(2+)</name>
        <dbReference type="ChEBI" id="CHEBI:29108"/>
    </ligand>
</feature>
<feature type="disulfide bond" evidence="9">
    <location>
        <begin position="21"/>
        <end position="37"/>
    </location>
</feature>
<dbReference type="InterPro" id="IPR033112">
    <property type="entry name" value="PLA2_Asp_AS"/>
</dbReference>
<comment type="subcellular location">
    <subcellularLocation>
        <location evidence="1 11">Secreted</location>
    </subcellularLocation>
</comment>
<dbReference type="PANTHER" id="PTHR11716:SF57">
    <property type="entry name" value="GROUP IID SECRETORY PHOSPHOLIPASE A2"/>
    <property type="match status" value="1"/>
</dbReference>
<dbReference type="PANTHER" id="PTHR11716">
    <property type="entry name" value="PHOSPHOLIPASE A2 FAMILY MEMBER"/>
    <property type="match status" value="1"/>
</dbReference>
<keyword evidence="11" id="KW-0443">Lipid metabolism</keyword>
<reference evidence="13" key="1">
    <citation type="submission" date="2022-06" db="EMBL/GenBank/DDBJ databases">
        <authorList>
            <person name="Andreotti S."/>
            <person name="Wyler E."/>
        </authorList>
    </citation>
    <scope>NUCLEOTIDE SEQUENCE</scope>
</reference>
<dbReference type="GO" id="GO:0005509">
    <property type="term" value="F:calcium ion binding"/>
    <property type="evidence" value="ECO:0007669"/>
    <property type="project" value="InterPro"/>
</dbReference>
<feature type="disulfide bond" evidence="9">
    <location>
        <begin position="42"/>
        <end position="118"/>
    </location>
</feature>
<dbReference type="PROSITE" id="PS00119">
    <property type="entry name" value="PA2_ASP"/>
    <property type="match status" value="1"/>
</dbReference>
<evidence type="ECO:0000313" key="14">
    <source>
        <dbReference type="Proteomes" id="UP001152836"/>
    </source>
</evidence>
<feature type="binding site" evidence="8">
    <location>
        <position position="22"/>
    </location>
    <ligand>
        <name>Ca(2+)</name>
        <dbReference type="ChEBI" id="CHEBI:29108"/>
    </ligand>
</feature>
<organism evidence="13 14">
    <name type="scientific">Phodopus roborovskii</name>
    <name type="common">Roborovski's desert hamster</name>
    <name type="synonym">Cricetulus roborovskii</name>
    <dbReference type="NCBI Taxonomy" id="109678"/>
    <lineage>
        <taxon>Eukaryota</taxon>
        <taxon>Metazoa</taxon>
        <taxon>Chordata</taxon>
        <taxon>Craniata</taxon>
        <taxon>Vertebrata</taxon>
        <taxon>Euteleostomi</taxon>
        <taxon>Mammalia</taxon>
        <taxon>Eutheria</taxon>
        <taxon>Euarchontoglires</taxon>
        <taxon>Glires</taxon>
        <taxon>Rodentia</taxon>
        <taxon>Myomorpha</taxon>
        <taxon>Muroidea</taxon>
        <taxon>Cricetidae</taxon>
        <taxon>Cricetinae</taxon>
        <taxon>Phodopus</taxon>
    </lineage>
</organism>
<evidence type="ECO:0000256" key="1">
    <source>
        <dbReference type="ARBA" id="ARBA00004613"/>
    </source>
</evidence>
<evidence type="ECO:0000256" key="3">
    <source>
        <dbReference type="ARBA" id="ARBA00022525"/>
    </source>
</evidence>
<dbReference type="EMBL" id="CALSGD010001629">
    <property type="protein sequence ID" value="CAH7440694.1"/>
    <property type="molecule type" value="Genomic_DNA"/>
</dbReference>
<feature type="disulfide bond" evidence="9">
    <location>
        <begin position="43"/>
        <end position="84"/>
    </location>
</feature>
<dbReference type="AlphaFoldDB" id="A0AAV0AAL9"/>
<feature type="binding site" evidence="8">
    <location>
        <position position="41"/>
    </location>
    <ligand>
        <name>Ca(2+)</name>
        <dbReference type="ChEBI" id="CHEBI:29108"/>
    </ligand>
</feature>
<dbReference type="InterPro" id="IPR001211">
    <property type="entry name" value="PLA2"/>
</dbReference>
<dbReference type="Gene3D" id="1.20.90.10">
    <property type="entry name" value="Phospholipase A2 domain"/>
    <property type="match status" value="1"/>
</dbReference>
<dbReference type="GO" id="GO:0050482">
    <property type="term" value="P:arachidonate secretion"/>
    <property type="evidence" value="ECO:0007669"/>
    <property type="project" value="InterPro"/>
</dbReference>
<dbReference type="PRINTS" id="PR00389">
    <property type="entry name" value="PHPHLIPASEA2"/>
</dbReference>
<evidence type="ECO:0000256" key="5">
    <source>
        <dbReference type="ARBA" id="ARBA00023157"/>
    </source>
</evidence>
<dbReference type="CDD" id="cd00125">
    <property type="entry name" value="PLA2c"/>
    <property type="match status" value="1"/>
</dbReference>
<evidence type="ECO:0000256" key="10">
    <source>
        <dbReference type="RuleBase" id="RU003654"/>
    </source>
</evidence>
<dbReference type="SMART" id="SM00085">
    <property type="entry name" value="PA2c"/>
    <property type="match status" value="1"/>
</dbReference>
<evidence type="ECO:0000313" key="13">
    <source>
        <dbReference type="EMBL" id="CAH7440694.1"/>
    </source>
</evidence>
<comment type="similarity">
    <text evidence="2 10">Belongs to the phospholipase A2 family.</text>
</comment>
<dbReference type="GO" id="GO:0006644">
    <property type="term" value="P:phospholipid metabolic process"/>
    <property type="evidence" value="ECO:0007669"/>
    <property type="project" value="InterPro"/>
</dbReference>
<evidence type="ECO:0000256" key="2">
    <source>
        <dbReference type="ARBA" id="ARBA00007056"/>
    </source>
</evidence>
<dbReference type="GO" id="GO:0047498">
    <property type="term" value="F:calcium-dependent phospholipase A2 activity"/>
    <property type="evidence" value="ECO:0007669"/>
    <property type="project" value="TreeGrafter"/>
</dbReference>
<keyword evidence="4 8" id="KW-0106">Calcium</keyword>
<keyword evidence="11" id="KW-0378">Hydrolase</keyword>
<feature type="disulfide bond" evidence="9">
    <location>
        <begin position="52"/>
        <end position="77"/>
    </location>
</feature>
<evidence type="ECO:0000259" key="12">
    <source>
        <dbReference type="SMART" id="SM00085"/>
    </source>
</evidence>
<dbReference type="GO" id="GO:0016042">
    <property type="term" value="P:lipid catabolic process"/>
    <property type="evidence" value="ECO:0007669"/>
    <property type="project" value="InterPro"/>
</dbReference>
<keyword evidence="5 9" id="KW-1015">Disulfide bond</keyword>
<proteinExistence type="inferred from homology"/>
<dbReference type="FunFam" id="1.20.90.10:FF:000001">
    <property type="entry name" value="Basic phospholipase A2 homolog"/>
    <property type="match status" value="1"/>
</dbReference>
<dbReference type="Proteomes" id="UP001152836">
    <property type="component" value="Unassembled WGS sequence"/>
</dbReference>
<protein>
    <recommendedName>
        <fullName evidence="11">Phospholipase A2</fullName>
        <ecNumber evidence="11">3.1.1.4</ecNumber>
    </recommendedName>
</protein>
<evidence type="ECO:0000256" key="9">
    <source>
        <dbReference type="PIRSR" id="PIRSR601211-3"/>
    </source>
</evidence>
<dbReference type="InterPro" id="IPR016090">
    <property type="entry name" value="PLA2-like_dom"/>
</dbReference>
<evidence type="ECO:0000256" key="6">
    <source>
        <dbReference type="ARBA" id="ARBA00048699"/>
    </source>
</evidence>
<dbReference type="GO" id="GO:0005576">
    <property type="term" value="C:extracellular region"/>
    <property type="evidence" value="ECO:0007669"/>
    <property type="project" value="UniProtKB-SubCell"/>
</dbReference>
<feature type="disulfide bond" evidence="9">
    <location>
        <begin position="70"/>
        <end position="82"/>
    </location>
</feature>
<name>A0AAV0AAL9_PHORO</name>
<keyword evidence="8" id="KW-0479">Metal-binding</keyword>
<comment type="catalytic activity">
    <reaction evidence="6">
        <text>1-hexadecanoyl-2-(9Z-octadecenoyl)-sn-glycero-3-phosphocholine + H2O = 1-hexadecanoyl-sn-glycero-3-phosphocholine + (9Z)-octadecenoate + H(+)</text>
        <dbReference type="Rhea" id="RHEA:38779"/>
        <dbReference type="ChEBI" id="CHEBI:15377"/>
        <dbReference type="ChEBI" id="CHEBI:15378"/>
        <dbReference type="ChEBI" id="CHEBI:30823"/>
        <dbReference type="ChEBI" id="CHEBI:72998"/>
        <dbReference type="ChEBI" id="CHEBI:73001"/>
    </reaction>
    <physiologicalReaction direction="left-to-right" evidence="6">
        <dbReference type="Rhea" id="RHEA:38780"/>
    </physiologicalReaction>
</comment>
<dbReference type="InterPro" id="IPR036444">
    <property type="entry name" value="PLipase_A2_dom_sf"/>
</dbReference>
<dbReference type="GO" id="GO:0042130">
    <property type="term" value="P:negative regulation of T cell proliferation"/>
    <property type="evidence" value="ECO:0007669"/>
    <property type="project" value="TreeGrafter"/>
</dbReference>
<evidence type="ECO:0000256" key="11">
    <source>
        <dbReference type="RuleBase" id="RU361236"/>
    </source>
</evidence>
<sequence>MIKRMTGKKPYFNYWPYGCHCGFGGIGEPKDATDRCCHKRDCCYARLKTDGCRTMTDNYKFNISHGVIYCSDKGNWCERELCACDKEMALCLKQNLNSYDKSLFYYRRAYCKGSTPAC</sequence>
<comment type="catalytic activity">
    <reaction evidence="11">
        <text>a 1,2-diacyl-sn-glycero-3-phosphocholine + H2O = a 1-acyl-sn-glycero-3-phosphocholine + a fatty acid + H(+)</text>
        <dbReference type="Rhea" id="RHEA:15801"/>
        <dbReference type="ChEBI" id="CHEBI:15377"/>
        <dbReference type="ChEBI" id="CHEBI:15378"/>
        <dbReference type="ChEBI" id="CHEBI:28868"/>
        <dbReference type="ChEBI" id="CHEBI:57643"/>
        <dbReference type="ChEBI" id="CHEBI:58168"/>
        <dbReference type="EC" id="3.1.1.4"/>
    </reaction>
</comment>
<feature type="domain" description="Phospholipase A2-like central" evidence="12">
    <location>
        <begin position="1"/>
        <end position="112"/>
    </location>
</feature>
<comment type="caution">
    <text evidence="13">The sequence shown here is derived from an EMBL/GenBank/DDBJ whole genome shotgun (WGS) entry which is preliminary data.</text>
</comment>
<comment type="cofactor">
    <cofactor evidence="8">
        <name>Ca(2+)</name>
        <dbReference type="ChEBI" id="CHEBI:29108"/>
    </cofactor>
    <text evidence="8">Binds 1 Ca(2+) ion per subunit.</text>
</comment>